<dbReference type="PANTHER" id="PTHR43764:SF1">
    <property type="entry name" value="MOLYBDOPTERIN MOLYBDOTRANSFERASE"/>
    <property type="match status" value="1"/>
</dbReference>
<reference evidence="5" key="1">
    <citation type="submission" date="2022-02" db="EMBL/GenBank/DDBJ databases">
        <authorList>
            <person name="Leng L."/>
        </authorList>
    </citation>
    <scope>NUCLEOTIDE SEQUENCE</scope>
    <source>
        <strain evidence="5">JI</strain>
    </source>
</reference>
<evidence type="ECO:0000259" key="4">
    <source>
        <dbReference type="SMART" id="SM00852"/>
    </source>
</evidence>
<dbReference type="SMART" id="SM00852">
    <property type="entry name" value="MoCF_biosynth"/>
    <property type="match status" value="1"/>
</dbReference>
<dbReference type="PANTHER" id="PTHR43764">
    <property type="entry name" value="MOLYBDENUM COFACTOR BIOSYNTHESIS"/>
    <property type="match status" value="1"/>
</dbReference>
<dbReference type="AlphaFoldDB" id="A0A9X4H2V5"/>
<dbReference type="Proteomes" id="UP001154312">
    <property type="component" value="Unassembled WGS sequence"/>
</dbReference>
<dbReference type="Gene3D" id="3.40.980.10">
    <property type="entry name" value="MoaB/Mog-like domain"/>
    <property type="match status" value="1"/>
</dbReference>
<feature type="domain" description="MoaB/Mog" evidence="4">
    <location>
        <begin position="5"/>
        <end position="148"/>
    </location>
</feature>
<evidence type="ECO:0000256" key="3">
    <source>
        <dbReference type="ARBA" id="ARBA00023150"/>
    </source>
</evidence>
<comment type="caution">
    <text evidence="5">The sequence shown here is derived from an EMBL/GenBank/DDBJ whole genome shotgun (WGS) entry which is preliminary data.</text>
</comment>
<protein>
    <submittedName>
        <fullName evidence="5">MogA/MoaB family molybdenum cofactor biosynthesis protein</fullName>
    </submittedName>
</protein>
<name>A0A9X4H2V5_9FIRM</name>
<keyword evidence="3" id="KW-0501">Molybdenum cofactor biosynthesis</keyword>
<dbReference type="PROSITE" id="PS01078">
    <property type="entry name" value="MOCF_BIOSYNTHESIS_1"/>
    <property type="match status" value="1"/>
</dbReference>
<evidence type="ECO:0000313" key="6">
    <source>
        <dbReference type="Proteomes" id="UP001154312"/>
    </source>
</evidence>
<dbReference type="CDD" id="cd00886">
    <property type="entry name" value="MogA_MoaB"/>
    <property type="match status" value="1"/>
</dbReference>
<organism evidence="5 6">
    <name type="scientific">Pelotomaculum isophthalicicum JI</name>
    <dbReference type="NCBI Taxonomy" id="947010"/>
    <lineage>
        <taxon>Bacteria</taxon>
        <taxon>Bacillati</taxon>
        <taxon>Bacillota</taxon>
        <taxon>Clostridia</taxon>
        <taxon>Eubacteriales</taxon>
        <taxon>Desulfotomaculaceae</taxon>
        <taxon>Pelotomaculum</taxon>
    </lineage>
</organism>
<dbReference type="GO" id="GO:0006777">
    <property type="term" value="P:Mo-molybdopterin cofactor biosynthetic process"/>
    <property type="evidence" value="ECO:0007669"/>
    <property type="project" value="UniProtKB-KW"/>
</dbReference>
<gene>
    <name evidence="5" type="ORF">L7E55_12500</name>
</gene>
<dbReference type="EMBL" id="JAKOAV010000025">
    <property type="protein sequence ID" value="MDF9409165.1"/>
    <property type="molecule type" value="Genomic_DNA"/>
</dbReference>
<dbReference type="InterPro" id="IPR001453">
    <property type="entry name" value="MoaB/Mog_dom"/>
</dbReference>
<dbReference type="InterPro" id="IPR051920">
    <property type="entry name" value="MPT_Adenylyltrnsfr/MoaC-Rel"/>
</dbReference>
<dbReference type="SUPFAM" id="SSF53218">
    <property type="entry name" value="Molybdenum cofactor biosynthesis proteins"/>
    <property type="match status" value="1"/>
</dbReference>
<dbReference type="NCBIfam" id="TIGR00177">
    <property type="entry name" value="molyb_syn"/>
    <property type="match status" value="1"/>
</dbReference>
<evidence type="ECO:0000256" key="2">
    <source>
        <dbReference type="ARBA" id="ARBA00005046"/>
    </source>
</evidence>
<dbReference type="Pfam" id="PF00994">
    <property type="entry name" value="MoCF_biosynth"/>
    <property type="match status" value="1"/>
</dbReference>
<evidence type="ECO:0000256" key="1">
    <source>
        <dbReference type="ARBA" id="ARBA00003487"/>
    </source>
</evidence>
<comment type="pathway">
    <text evidence="2">Cofactor biosynthesis; molybdopterin biosynthesis.</text>
</comment>
<accession>A0A9X4H2V5</accession>
<dbReference type="RefSeq" id="WP_277444648.1">
    <property type="nucleotide sequence ID" value="NZ_JAKOAV010000025.1"/>
</dbReference>
<sequence length="167" mass="17811">MYKIAVITVSDKGSRGERKDESGPAICEMIGGLGEVVSSHVVPDEPEILQELMISLSDMEKVDLILTTGGTGLSPRDSTPEATLAVIEREVPGLAEAMRMESLKKTNRAMLTRAVAGVRRSTLIINLPGSVKAVRECLGVIMPVLPHGLEILSGRASDCGENNSEQN</sequence>
<comment type="function">
    <text evidence="1">May be involved in the biosynthesis of molybdopterin.</text>
</comment>
<evidence type="ECO:0000313" key="5">
    <source>
        <dbReference type="EMBL" id="MDF9409165.1"/>
    </source>
</evidence>
<keyword evidence="6" id="KW-1185">Reference proteome</keyword>
<dbReference type="InterPro" id="IPR036425">
    <property type="entry name" value="MoaB/Mog-like_dom_sf"/>
</dbReference>
<proteinExistence type="predicted"/>
<dbReference type="InterPro" id="IPR008284">
    <property type="entry name" value="MoCF_biosynth_CS"/>
</dbReference>